<reference evidence="2" key="1">
    <citation type="submission" date="2020-05" db="EMBL/GenBank/DDBJ databases">
        <authorList>
            <person name="Chiriac C."/>
            <person name="Salcher M."/>
            <person name="Ghai R."/>
            <person name="Kavagutti S V."/>
        </authorList>
    </citation>
    <scope>NUCLEOTIDE SEQUENCE</scope>
</reference>
<gene>
    <name evidence="2" type="ORF">UFOPK1722_02081</name>
</gene>
<feature type="compositionally biased region" description="Polar residues" evidence="1">
    <location>
        <begin position="38"/>
        <end position="59"/>
    </location>
</feature>
<evidence type="ECO:0000256" key="1">
    <source>
        <dbReference type="SAM" id="MobiDB-lite"/>
    </source>
</evidence>
<organism evidence="2">
    <name type="scientific">freshwater metagenome</name>
    <dbReference type="NCBI Taxonomy" id="449393"/>
    <lineage>
        <taxon>unclassified sequences</taxon>
        <taxon>metagenomes</taxon>
        <taxon>ecological metagenomes</taxon>
    </lineage>
</organism>
<proteinExistence type="predicted"/>
<dbReference type="EMBL" id="CAEZTS010000279">
    <property type="protein sequence ID" value="CAB4598922.1"/>
    <property type="molecule type" value="Genomic_DNA"/>
</dbReference>
<accession>A0A6J6GCB6</accession>
<dbReference type="AlphaFoldDB" id="A0A6J6GCB6"/>
<name>A0A6J6GCB6_9ZZZZ</name>
<protein>
    <submittedName>
        <fullName evidence="2">Unannotated protein</fullName>
    </submittedName>
</protein>
<evidence type="ECO:0000313" key="2">
    <source>
        <dbReference type="EMBL" id="CAB4598922.1"/>
    </source>
</evidence>
<feature type="region of interest" description="Disordered" evidence="1">
    <location>
        <begin position="38"/>
        <end position="65"/>
    </location>
</feature>
<sequence length="65" mass="7027">MISPSKAMVSPEARVTVRSVMLAPTAAEPRFQSRFNAARSSALRNTTRSASHSPDNTFFDNGGRS</sequence>